<sequence>MNGIPLARRAAKPIRVTLAKELGAGIDGAWWPHSAAMAMELPDLVGALHPQLGEIVAIRVNWSATEGQLDLETIASAAHLTLSGAHHRRPRLMNIDGRTACARLLVVPSMTSQALGAMVLRTAAGLPTSGGSGDGRLFQTACVVMKMAEAESENWSAVPAVS</sequence>
<accession>A0ABT8HI15</accession>
<name>A0ABT8HI15_MYCAO</name>
<dbReference type="EMBL" id="JAUHTC010000074">
    <property type="protein sequence ID" value="MDN4520404.1"/>
    <property type="molecule type" value="Genomic_DNA"/>
</dbReference>
<gene>
    <name evidence="1" type="ORF">QYF68_21635</name>
</gene>
<dbReference type="InterPro" id="IPR046036">
    <property type="entry name" value="DUF5994"/>
</dbReference>
<organism evidence="1 2">
    <name type="scientific">Mycolicibacterium austroafricanum</name>
    <name type="common">Mycobacterium austroafricanum</name>
    <dbReference type="NCBI Taxonomy" id="39687"/>
    <lineage>
        <taxon>Bacteria</taxon>
        <taxon>Bacillati</taxon>
        <taxon>Actinomycetota</taxon>
        <taxon>Actinomycetes</taxon>
        <taxon>Mycobacteriales</taxon>
        <taxon>Mycobacteriaceae</taxon>
        <taxon>Mycolicibacterium</taxon>
    </lineage>
</organism>
<evidence type="ECO:0000313" key="2">
    <source>
        <dbReference type="Proteomes" id="UP001172687"/>
    </source>
</evidence>
<evidence type="ECO:0000313" key="1">
    <source>
        <dbReference type="EMBL" id="MDN4520404.1"/>
    </source>
</evidence>
<protein>
    <submittedName>
        <fullName evidence="1">DUF5994 family protein</fullName>
    </submittedName>
</protein>
<proteinExistence type="predicted"/>
<dbReference type="Proteomes" id="UP001172687">
    <property type="component" value="Unassembled WGS sequence"/>
</dbReference>
<dbReference type="Pfam" id="PF19457">
    <property type="entry name" value="DUF5994"/>
    <property type="match status" value="1"/>
</dbReference>
<dbReference type="RefSeq" id="WP_011778312.1">
    <property type="nucleotide sequence ID" value="NZ_CP070380.1"/>
</dbReference>
<reference evidence="1" key="1">
    <citation type="submission" date="2023-07" db="EMBL/GenBank/DDBJ databases">
        <title>Degradation of tert-butanol by M. austroafricanum TBA100.</title>
        <authorList>
            <person name="Helbich S."/>
            <person name="Vainshtein Y."/>
        </authorList>
    </citation>
    <scope>NUCLEOTIDE SEQUENCE</scope>
    <source>
        <strain evidence="1">TBA100</strain>
    </source>
</reference>
<keyword evidence="2" id="KW-1185">Reference proteome</keyword>
<comment type="caution">
    <text evidence="1">The sequence shown here is derived from an EMBL/GenBank/DDBJ whole genome shotgun (WGS) entry which is preliminary data.</text>
</comment>